<proteinExistence type="predicted"/>
<dbReference type="EMBL" id="JAPHNI010000099">
    <property type="protein sequence ID" value="KAJ8116316.1"/>
    <property type="molecule type" value="Genomic_DNA"/>
</dbReference>
<dbReference type="Proteomes" id="UP001153331">
    <property type="component" value="Unassembled WGS sequence"/>
</dbReference>
<accession>A0ACC2IM83</accession>
<organism evidence="1 2">
    <name type="scientific">Boeremia exigua</name>
    <dbReference type="NCBI Taxonomy" id="749465"/>
    <lineage>
        <taxon>Eukaryota</taxon>
        <taxon>Fungi</taxon>
        <taxon>Dikarya</taxon>
        <taxon>Ascomycota</taxon>
        <taxon>Pezizomycotina</taxon>
        <taxon>Dothideomycetes</taxon>
        <taxon>Pleosporomycetidae</taxon>
        <taxon>Pleosporales</taxon>
        <taxon>Pleosporineae</taxon>
        <taxon>Didymellaceae</taxon>
        <taxon>Boeremia</taxon>
    </lineage>
</organism>
<sequence length="214" mass="23497">MSTVRVSDLGLNSSEQRYLQEQIATAASQHGSSSSRAASRASSQGRLLLDPTSLQALGAHFDRLMYSIQQRWQYLTQQTQTATQVQYDRAGNAMQMADAEIARFRSILREIDELQVEFDKPVDSLDLCPRVARQQVHVTFVVVVHKKPIGLLRLSVLLQNGESGLEHKLHLGAAAVATFVAIRHVPVSAAGQLLSGNRCAAEPRAILKDRDLAA</sequence>
<evidence type="ECO:0000313" key="1">
    <source>
        <dbReference type="EMBL" id="KAJ8116316.1"/>
    </source>
</evidence>
<reference evidence="1" key="1">
    <citation type="submission" date="2022-11" db="EMBL/GenBank/DDBJ databases">
        <title>Genome Sequence of Boeremia exigua.</title>
        <authorList>
            <person name="Buettner E."/>
        </authorList>
    </citation>
    <scope>NUCLEOTIDE SEQUENCE</scope>
    <source>
        <strain evidence="1">CU02</strain>
    </source>
</reference>
<evidence type="ECO:0000313" key="2">
    <source>
        <dbReference type="Proteomes" id="UP001153331"/>
    </source>
</evidence>
<comment type="caution">
    <text evidence="1">The sequence shown here is derived from an EMBL/GenBank/DDBJ whole genome shotgun (WGS) entry which is preliminary data.</text>
</comment>
<gene>
    <name evidence="1" type="ORF">OPT61_g2236</name>
</gene>
<protein>
    <submittedName>
        <fullName evidence="1">Uncharacterized protein</fullName>
    </submittedName>
</protein>
<name>A0ACC2IM83_9PLEO</name>
<keyword evidence="2" id="KW-1185">Reference proteome</keyword>